<dbReference type="PANTHER" id="PTHR42060:SF3">
    <property type="entry name" value="SMP-30_GLUCONOLACTONASE_LRE-LIKE REGION DOMAIN-CONTAINING PROTEIN"/>
    <property type="match status" value="1"/>
</dbReference>
<feature type="chain" id="PRO_5040508571" description="SMP-30/Gluconolactonase/LRE-like region domain-containing protein" evidence="1">
    <location>
        <begin position="21"/>
        <end position="348"/>
    </location>
</feature>
<dbReference type="OrthoDB" id="9977941at2759"/>
<feature type="signal peptide" evidence="1">
    <location>
        <begin position="1"/>
        <end position="20"/>
    </location>
</feature>
<gene>
    <name evidence="2" type="ORF">NA57DRAFT_58202</name>
</gene>
<comment type="caution">
    <text evidence="2">The sequence shown here is derived from an EMBL/GenBank/DDBJ whole genome shotgun (WGS) entry which is preliminary data.</text>
</comment>
<keyword evidence="3" id="KW-1185">Reference proteome</keyword>
<evidence type="ECO:0000256" key="1">
    <source>
        <dbReference type="SAM" id="SignalP"/>
    </source>
</evidence>
<evidence type="ECO:0008006" key="4">
    <source>
        <dbReference type="Google" id="ProtNLM"/>
    </source>
</evidence>
<dbReference type="AlphaFoldDB" id="A0A9P4M4E6"/>
<evidence type="ECO:0000313" key="3">
    <source>
        <dbReference type="Proteomes" id="UP000799772"/>
    </source>
</evidence>
<keyword evidence="1" id="KW-0732">Signal</keyword>
<sequence length="348" mass="36946">MIQAYIFLYILVTLIALCAACAPSLQYYIRAAGTRPPIDSSTTASVVYQFSLGANIENIAVQSDGNLLVTRLDEPELYQINPVSQSASLVHRFPAATGLSGITEIARDEFVVIAGHFSGSSAAPADFRIWKVDVRKGVHNLKVSRIAGIPEGHFLNGVASLGPKENAVLIADSAFGCVYRLDLKTGKYARALEDKTMKPVPGLPTIGINGIKVKDGYVYYTNSFQEIFCRVRIDTSKGTAIGEYEIVATNIHGDDFALGNDGNAYVAGNAKNVLSKVTLSGHIEVIAGDLGSTTVAGATSVAVGRTRRDRRTLYVVTSGAIYAPVNGTYVEGGKVVAVDLGVGTTSFM</sequence>
<dbReference type="EMBL" id="ML978128">
    <property type="protein sequence ID" value="KAF2097631.1"/>
    <property type="molecule type" value="Genomic_DNA"/>
</dbReference>
<dbReference type="SUPFAM" id="SSF63829">
    <property type="entry name" value="Calcium-dependent phosphotriesterase"/>
    <property type="match status" value="1"/>
</dbReference>
<accession>A0A9P4M4E6</accession>
<organism evidence="2 3">
    <name type="scientific">Rhizodiscina lignyota</name>
    <dbReference type="NCBI Taxonomy" id="1504668"/>
    <lineage>
        <taxon>Eukaryota</taxon>
        <taxon>Fungi</taxon>
        <taxon>Dikarya</taxon>
        <taxon>Ascomycota</taxon>
        <taxon>Pezizomycotina</taxon>
        <taxon>Dothideomycetes</taxon>
        <taxon>Pleosporomycetidae</taxon>
        <taxon>Aulographales</taxon>
        <taxon>Rhizodiscinaceae</taxon>
        <taxon>Rhizodiscina</taxon>
    </lineage>
</organism>
<dbReference type="PANTHER" id="PTHR42060">
    <property type="entry name" value="NHL REPEAT-CONTAINING PROTEIN-RELATED"/>
    <property type="match status" value="1"/>
</dbReference>
<name>A0A9P4M4E6_9PEZI</name>
<reference evidence="2" key="1">
    <citation type="journal article" date="2020" name="Stud. Mycol.">
        <title>101 Dothideomycetes genomes: a test case for predicting lifestyles and emergence of pathogens.</title>
        <authorList>
            <person name="Haridas S."/>
            <person name="Albert R."/>
            <person name="Binder M."/>
            <person name="Bloem J."/>
            <person name="Labutti K."/>
            <person name="Salamov A."/>
            <person name="Andreopoulos B."/>
            <person name="Baker S."/>
            <person name="Barry K."/>
            <person name="Bills G."/>
            <person name="Bluhm B."/>
            <person name="Cannon C."/>
            <person name="Castanera R."/>
            <person name="Culley D."/>
            <person name="Daum C."/>
            <person name="Ezra D."/>
            <person name="Gonzalez J."/>
            <person name="Henrissat B."/>
            <person name="Kuo A."/>
            <person name="Liang C."/>
            <person name="Lipzen A."/>
            <person name="Lutzoni F."/>
            <person name="Magnuson J."/>
            <person name="Mondo S."/>
            <person name="Nolan M."/>
            <person name="Ohm R."/>
            <person name="Pangilinan J."/>
            <person name="Park H.-J."/>
            <person name="Ramirez L."/>
            <person name="Alfaro M."/>
            <person name="Sun H."/>
            <person name="Tritt A."/>
            <person name="Yoshinaga Y."/>
            <person name="Zwiers L.-H."/>
            <person name="Turgeon B."/>
            <person name="Goodwin S."/>
            <person name="Spatafora J."/>
            <person name="Crous P."/>
            <person name="Grigoriev I."/>
        </authorList>
    </citation>
    <scope>NUCLEOTIDE SEQUENCE</scope>
    <source>
        <strain evidence="2">CBS 133067</strain>
    </source>
</reference>
<protein>
    <recommendedName>
        <fullName evidence="4">SMP-30/Gluconolactonase/LRE-like region domain-containing protein</fullName>
    </recommendedName>
</protein>
<dbReference type="Proteomes" id="UP000799772">
    <property type="component" value="Unassembled WGS sequence"/>
</dbReference>
<dbReference type="InterPro" id="IPR011042">
    <property type="entry name" value="6-blade_b-propeller_TolB-like"/>
</dbReference>
<dbReference type="Gene3D" id="2.120.10.30">
    <property type="entry name" value="TolB, C-terminal domain"/>
    <property type="match status" value="1"/>
</dbReference>
<evidence type="ECO:0000313" key="2">
    <source>
        <dbReference type="EMBL" id="KAF2097631.1"/>
    </source>
</evidence>
<dbReference type="InterPro" id="IPR052998">
    <property type="entry name" value="Hetero-Diels-Alderase-like"/>
</dbReference>
<proteinExistence type="predicted"/>